<feature type="compositionally biased region" description="Low complexity" evidence="1">
    <location>
        <begin position="296"/>
        <end position="325"/>
    </location>
</feature>
<evidence type="ECO:0000256" key="1">
    <source>
        <dbReference type="SAM" id="MobiDB-lite"/>
    </source>
</evidence>
<dbReference type="AlphaFoldDB" id="A0A0V0QKT8"/>
<dbReference type="EMBL" id="LDAU01000151">
    <property type="protein sequence ID" value="KRX02807.1"/>
    <property type="molecule type" value="Genomic_DNA"/>
</dbReference>
<keyword evidence="3" id="KW-1185">Reference proteome</keyword>
<feature type="compositionally biased region" description="Low complexity" evidence="1">
    <location>
        <begin position="269"/>
        <end position="286"/>
    </location>
</feature>
<feature type="region of interest" description="Disordered" evidence="1">
    <location>
        <begin position="180"/>
        <end position="442"/>
    </location>
</feature>
<gene>
    <name evidence="2" type="ORF">PPERSA_04010</name>
</gene>
<name>A0A0V0QKT8_PSEPJ</name>
<dbReference type="InParanoid" id="A0A0V0QKT8"/>
<proteinExistence type="predicted"/>
<feature type="compositionally biased region" description="Low complexity" evidence="1">
    <location>
        <begin position="180"/>
        <end position="230"/>
    </location>
</feature>
<feature type="compositionally biased region" description="Polar residues" evidence="1">
    <location>
        <begin position="231"/>
        <end position="247"/>
    </location>
</feature>
<protein>
    <submittedName>
        <fullName evidence="2">Uncharacterized protein</fullName>
    </submittedName>
</protein>
<feature type="compositionally biased region" description="Low complexity" evidence="1">
    <location>
        <begin position="248"/>
        <end position="260"/>
    </location>
</feature>
<accession>A0A0V0QKT8</accession>
<feature type="compositionally biased region" description="Low complexity" evidence="1">
    <location>
        <begin position="332"/>
        <end position="360"/>
    </location>
</feature>
<feature type="compositionally biased region" description="Low complexity" evidence="1">
    <location>
        <begin position="387"/>
        <end position="405"/>
    </location>
</feature>
<evidence type="ECO:0000313" key="3">
    <source>
        <dbReference type="Proteomes" id="UP000054937"/>
    </source>
</evidence>
<evidence type="ECO:0000313" key="2">
    <source>
        <dbReference type="EMBL" id="KRX02807.1"/>
    </source>
</evidence>
<reference evidence="2 3" key="1">
    <citation type="journal article" date="2015" name="Sci. Rep.">
        <title>Genome of the facultative scuticociliatosis pathogen Pseudocohnilembus persalinus provides insight into its virulence through horizontal gene transfer.</title>
        <authorList>
            <person name="Xiong J."/>
            <person name="Wang G."/>
            <person name="Cheng J."/>
            <person name="Tian M."/>
            <person name="Pan X."/>
            <person name="Warren A."/>
            <person name="Jiang C."/>
            <person name="Yuan D."/>
            <person name="Miao W."/>
        </authorList>
    </citation>
    <scope>NUCLEOTIDE SEQUENCE [LARGE SCALE GENOMIC DNA]</scope>
    <source>
        <strain evidence="2">36N120E</strain>
    </source>
</reference>
<dbReference type="Proteomes" id="UP000054937">
    <property type="component" value="Unassembled WGS sequence"/>
</dbReference>
<sequence>MQRELLINKIIKAIQNIVQFKNANILYELLKLNYTIFSTGKDQNLKLISDYKNYWQEKFRNIQNFENVEQNSLFIIYKEIIRNNLQRFKDHVLKKATQNDPNINQHVFIEVLNTDLSQIYENLKKVFGILLNAKKQNIQQQQQQQLENKVYNGLTLNEQYRTEIYNQIQDNYYRKTQNQPIRTQNNQNPPQINRPLHQQGNYDNYNNSNYNQHNVLPNQNQYNPNLSNNNIETLSNSTMDTNNYSTYQNNQPIQYQNNGNSNIRENRYQSQQQPHPYPQQQQQQPPGSRGNDIPYNQQNNQGPHQNPNNSIRSQPPYQQTPKPYYNNDQILQKQPQQQYHPSQQPHQGQGGQQQPYSQKGHPAAPYSGSQSGRGMSQEHLEGNFPYQGNQNFHNNKNNNNIQNNPNRRESGPNLNQQVIPEPSPRRGQNTPQNANMQQKVSIQQPEIMRKQKLQEIKMLMPSIFGMQREFYSNLQAQTVEGNLNWALNQESKLQLEVKPTLDPQIFNILIAIKARTNEIVKLKLRLGPFEDLYEIIDCNLFSAMKKNPNINLKSNDLQQIIKLWGQFTTEYNQQRMQQQQKV</sequence>
<organism evidence="2 3">
    <name type="scientific">Pseudocohnilembus persalinus</name>
    <name type="common">Ciliate</name>
    <dbReference type="NCBI Taxonomy" id="266149"/>
    <lineage>
        <taxon>Eukaryota</taxon>
        <taxon>Sar</taxon>
        <taxon>Alveolata</taxon>
        <taxon>Ciliophora</taxon>
        <taxon>Intramacronucleata</taxon>
        <taxon>Oligohymenophorea</taxon>
        <taxon>Scuticociliatia</taxon>
        <taxon>Philasterida</taxon>
        <taxon>Pseudocohnilembidae</taxon>
        <taxon>Pseudocohnilembus</taxon>
    </lineage>
</organism>
<feature type="compositionally biased region" description="Polar residues" evidence="1">
    <location>
        <begin position="426"/>
        <end position="442"/>
    </location>
</feature>
<comment type="caution">
    <text evidence="2">The sequence shown here is derived from an EMBL/GenBank/DDBJ whole genome shotgun (WGS) entry which is preliminary data.</text>
</comment>